<dbReference type="WBParaSite" id="GPUH_0002101801-mRNA-1">
    <property type="protein sequence ID" value="GPUH_0002101801-mRNA-1"/>
    <property type="gene ID" value="GPUH_0002101801"/>
</dbReference>
<dbReference type="Proteomes" id="UP000271098">
    <property type="component" value="Unassembled WGS sequence"/>
</dbReference>
<dbReference type="OrthoDB" id="6128193at2759"/>
<dbReference type="InterPro" id="IPR051481">
    <property type="entry name" value="BTB-POZ/Galectin-3-binding"/>
</dbReference>
<protein>
    <submittedName>
        <fullName evidence="5">BTB domain-containing protein</fullName>
    </submittedName>
</protein>
<evidence type="ECO:0000256" key="1">
    <source>
        <dbReference type="SAM" id="MobiDB-lite"/>
    </source>
</evidence>
<accession>A0A183EJ52</accession>
<feature type="region of interest" description="Disordered" evidence="1">
    <location>
        <begin position="96"/>
        <end position="121"/>
    </location>
</feature>
<gene>
    <name evidence="3" type="ORF">GPUH_LOCUS20993</name>
</gene>
<proteinExistence type="predicted"/>
<sequence>MLDSSGCGEDQGKLQSASIDSAVMSEGTINEFQYDAYEDYDVGLAERLNDFLDERIGCDVEFIVGDEKEAILAHKLVLACSSKVFATMFYGEMARRRRADKESTTGKRHVLSLGSNQKKEGVPSRYAARLILERKRQTRYE</sequence>
<dbReference type="EMBL" id="UYRT01091606">
    <property type="protein sequence ID" value="VDN37263.1"/>
    <property type="molecule type" value="Genomic_DNA"/>
</dbReference>
<dbReference type="Gene3D" id="3.30.710.10">
    <property type="entry name" value="Potassium Channel Kv1.1, Chain A"/>
    <property type="match status" value="1"/>
</dbReference>
<reference evidence="3 4" key="2">
    <citation type="submission" date="2018-11" db="EMBL/GenBank/DDBJ databases">
        <authorList>
            <consortium name="Pathogen Informatics"/>
        </authorList>
    </citation>
    <scope>NUCLEOTIDE SEQUENCE [LARGE SCALE GENOMIC DNA]</scope>
</reference>
<name>A0A183EJ52_9BILA</name>
<dbReference type="Pfam" id="PF00651">
    <property type="entry name" value="BTB"/>
    <property type="match status" value="1"/>
</dbReference>
<evidence type="ECO:0000259" key="2">
    <source>
        <dbReference type="PROSITE" id="PS50097"/>
    </source>
</evidence>
<feature type="domain" description="BTB" evidence="2">
    <location>
        <begin position="58"/>
        <end position="92"/>
    </location>
</feature>
<organism evidence="5">
    <name type="scientific">Gongylonema pulchrum</name>
    <dbReference type="NCBI Taxonomy" id="637853"/>
    <lineage>
        <taxon>Eukaryota</taxon>
        <taxon>Metazoa</taxon>
        <taxon>Ecdysozoa</taxon>
        <taxon>Nematoda</taxon>
        <taxon>Chromadorea</taxon>
        <taxon>Rhabditida</taxon>
        <taxon>Spirurina</taxon>
        <taxon>Spiruromorpha</taxon>
        <taxon>Spiruroidea</taxon>
        <taxon>Gongylonematidae</taxon>
        <taxon>Gongylonema</taxon>
    </lineage>
</organism>
<keyword evidence="4" id="KW-1185">Reference proteome</keyword>
<evidence type="ECO:0000313" key="3">
    <source>
        <dbReference type="EMBL" id="VDN37263.1"/>
    </source>
</evidence>
<dbReference type="InterPro" id="IPR011333">
    <property type="entry name" value="SKP1/BTB/POZ_sf"/>
</dbReference>
<dbReference type="PANTHER" id="PTHR24410">
    <property type="entry name" value="HL07962P-RELATED"/>
    <property type="match status" value="1"/>
</dbReference>
<evidence type="ECO:0000313" key="5">
    <source>
        <dbReference type="WBParaSite" id="GPUH_0002101801-mRNA-1"/>
    </source>
</evidence>
<dbReference type="PROSITE" id="PS50097">
    <property type="entry name" value="BTB"/>
    <property type="match status" value="1"/>
</dbReference>
<dbReference type="AlphaFoldDB" id="A0A183EJ52"/>
<dbReference type="SUPFAM" id="SSF54695">
    <property type="entry name" value="POZ domain"/>
    <property type="match status" value="1"/>
</dbReference>
<dbReference type="CDD" id="cd18186">
    <property type="entry name" value="BTB_POZ_ZBTB_KLHL-like"/>
    <property type="match status" value="1"/>
</dbReference>
<dbReference type="PANTHER" id="PTHR24410:SF23">
    <property type="entry name" value="BTB DOMAIN-CONTAINING PROTEIN-RELATED"/>
    <property type="match status" value="1"/>
</dbReference>
<dbReference type="InterPro" id="IPR000210">
    <property type="entry name" value="BTB/POZ_dom"/>
</dbReference>
<evidence type="ECO:0000313" key="4">
    <source>
        <dbReference type="Proteomes" id="UP000271098"/>
    </source>
</evidence>
<reference evidence="5" key="1">
    <citation type="submission" date="2016-06" db="UniProtKB">
        <authorList>
            <consortium name="WormBaseParasite"/>
        </authorList>
    </citation>
    <scope>IDENTIFICATION</scope>
</reference>